<dbReference type="InterPro" id="IPR017438">
    <property type="entry name" value="ATP-NAD_kinase_N"/>
</dbReference>
<evidence type="ECO:0000256" key="1">
    <source>
        <dbReference type="ARBA" id="ARBA00001946"/>
    </source>
</evidence>
<sequence length="417" mass="43982">MNWGIVLGALGLVVSLLAVWSVGKVNSSAERLRRKIEENEVNIRQLRELVAEQREDLDEHEEALAGIVTPARNATGPAVVVYNPTKNADFDYLKTTLARIAADAALPEPVWLPTTADDPGAGQTRQALEMGASVVIAAGGDGTVRNVGEVLAGTGTPLGLLPVGTGNLLARNLSLPFASPHRMALIALTGRESAIDVGWLKIVPHAEPAATEETSAESDGHNGEDSGSPFAKPAKAGTYAFLVNAGLGLDADIMAAAEEKSELKEKLGWLAYVKAAVPHMLAAKMRVKISTRRDMAPVSVEARTVMLLNCGELVGGLVLDPHARPDDGWLELAVLDTRRGIIGWGDLARQVGYNGLGLKPVSIPGFEPSGDIDVHRINAATIVADSPQLVQVDGDVLGRATNISGYIEEGALRVRVP</sequence>
<feature type="region of interest" description="Disordered" evidence="4">
    <location>
        <begin position="208"/>
        <end position="229"/>
    </location>
</feature>
<evidence type="ECO:0000256" key="4">
    <source>
        <dbReference type="SAM" id="MobiDB-lite"/>
    </source>
</evidence>
<evidence type="ECO:0000256" key="2">
    <source>
        <dbReference type="ARBA" id="ARBA00005983"/>
    </source>
</evidence>
<dbReference type="SUPFAM" id="SSF111331">
    <property type="entry name" value="NAD kinase/diacylglycerol kinase-like"/>
    <property type="match status" value="1"/>
</dbReference>
<keyword evidence="3" id="KW-0175">Coiled coil</keyword>
<dbReference type="PANTHER" id="PTHR12358">
    <property type="entry name" value="SPHINGOSINE KINASE"/>
    <property type="match status" value="1"/>
</dbReference>
<dbReference type="InterPro" id="IPR016064">
    <property type="entry name" value="NAD/diacylglycerol_kinase_sf"/>
</dbReference>
<feature type="domain" description="DAGKc" evidence="5">
    <location>
        <begin position="73"/>
        <end position="205"/>
    </location>
</feature>
<protein>
    <submittedName>
        <fullName evidence="6">Diacylglycerol kinase</fullName>
    </submittedName>
</protein>
<dbReference type="Pfam" id="PF00781">
    <property type="entry name" value="DAGK_cat"/>
    <property type="match status" value="1"/>
</dbReference>
<proteinExistence type="inferred from homology"/>
<dbReference type="InterPro" id="IPR001206">
    <property type="entry name" value="Diacylglycerol_kinase_cat_dom"/>
</dbReference>
<dbReference type="RefSeq" id="WP_108726327.1">
    <property type="nucleotide sequence ID" value="NZ_CP029001.1"/>
</dbReference>
<reference evidence="6 7" key="1">
    <citation type="submission" date="2018-11" db="EMBL/GenBank/DDBJ databases">
        <title>Multidrug-resistant genes are associated with an 42-kb island TGI1 carrying a complex class 1 integron in a Trueperella pyogenes.</title>
        <authorList>
            <person name="Dong W."/>
        </authorList>
    </citation>
    <scope>NUCLEOTIDE SEQUENCE [LARGE SCALE GENOMIC DNA]</scope>
    <source>
        <strain evidence="6 7">TP4</strain>
    </source>
</reference>
<dbReference type="Gene3D" id="2.60.200.40">
    <property type="match status" value="1"/>
</dbReference>
<dbReference type="Gene3D" id="3.40.50.10330">
    <property type="entry name" value="Probable inorganic polyphosphate/atp-NAD kinase, domain 1"/>
    <property type="match status" value="1"/>
</dbReference>
<comment type="cofactor">
    <cofactor evidence="1">
        <name>Mg(2+)</name>
        <dbReference type="ChEBI" id="CHEBI:18420"/>
    </cofactor>
</comment>
<evidence type="ECO:0000259" key="5">
    <source>
        <dbReference type="PROSITE" id="PS50146"/>
    </source>
</evidence>
<feature type="coiled-coil region" evidence="3">
    <location>
        <begin position="29"/>
        <end position="63"/>
    </location>
</feature>
<evidence type="ECO:0000256" key="3">
    <source>
        <dbReference type="SAM" id="Coils"/>
    </source>
</evidence>
<evidence type="ECO:0000313" key="6">
    <source>
        <dbReference type="EMBL" id="AZR07181.1"/>
    </source>
</evidence>
<evidence type="ECO:0000313" key="7">
    <source>
        <dbReference type="Proteomes" id="UP000275951"/>
    </source>
</evidence>
<gene>
    <name evidence="6" type="ORF">EBQ10_07660</name>
</gene>
<keyword evidence="6" id="KW-0808">Transferase</keyword>
<dbReference type="EMBL" id="CP033905">
    <property type="protein sequence ID" value="AZR07181.1"/>
    <property type="molecule type" value="Genomic_DNA"/>
</dbReference>
<dbReference type="GO" id="GO:0016301">
    <property type="term" value="F:kinase activity"/>
    <property type="evidence" value="ECO:0007669"/>
    <property type="project" value="UniProtKB-KW"/>
</dbReference>
<keyword evidence="6" id="KW-0418">Kinase</keyword>
<dbReference type="PANTHER" id="PTHR12358:SF54">
    <property type="entry name" value="SPHINGOSINE KINASE RELATED PROTEIN"/>
    <property type="match status" value="1"/>
</dbReference>
<dbReference type="InterPro" id="IPR050187">
    <property type="entry name" value="Lipid_Phosphate_FormReg"/>
</dbReference>
<organism evidence="6 7">
    <name type="scientific">Trueperella pyogenes</name>
    <dbReference type="NCBI Taxonomy" id="1661"/>
    <lineage>
        <taxon>Bacteria</taxon>
        <taxon>Bacillati</taxon>
        <taxon>Actinomycetota</taxon>
        <taxon>Actinomycetes</taxon>
        <taxon>Actinomycetales</taxon>
        <taxon>Actinomycetaceae</taxon>
        <taxon>Trueperella</taxon>
    </lineage>
</organism>
<dbReference type="Proteomes" id="UP000275951">
    <property type="component" value="Chromosome"/>
</dbReference>
<name>A0A3S9QMJ8_9ACTO</name>
<dbReference type="PROSITE" id="PS50146">
    <property type="entry name" value="DAGK"/>
    <property type="match status" value="1"/>
</dbReference>
<comment type="similarity">
    <text evidence="2">Belongs to the diacylglycerol/lipid kinase family.</text>
</comment>
<accession>A0A3S9QMJ8</accession>
<dbReference type="AlphaFoldDB" id="A0A3S9QMJ8"/>